<protein>
    <submittedName>
        <fullName evidence="1">Uncharacterized protein</fullName>
    </submittedName>
</protein>
<dbReference type="AlphaFoldDB" id="A0AAD0U6P5"/>
<evidence type="ECO:0000313" key="2">
    <source>
        <dbReference type="Proteomes" id="UP000269199"/>
    </source>
</evidence>
<organism evidence="1 2">
    <name type="scientific">Herbaspirillum rubrisubalbicans</name>
    <dbReference type="NCBI Taxonomy" id="80842"/>
    <lineage>
        <taxon>Bacteria</taxon>
        <taxon>Pseudomonadati</taxon>
        <taxon>Pseudomonadota</taxon>
        <taxon>Betaproteobacteria</taxon>
        <taxon>Burkholderiales</taxon>
        <taxon>Oxalobacteraceae</taxon>
        <taxon>Herbaspirillum</taxon>
    </lineage>
</organism>
<proteinExistence type="predicted"/>
<sequence length="128" mass="14846">MIKFADELTPKFAAAEEFSRDQEYRFRTVTSLEMSAERVANANDLYQDLLRPREEQFENSVRFLIKNVCGGNATGHQIFEKFGHHDDFIVKFRLLIALGLLTTDWDKIISLDSVFEWGPGELAWDRSL</sequence>
<accession>A0AAD0U6P5</accession>
<reference evidence="1 2" key="1">
    <citation type="submission" date="2017-11" db="EMBL/GenBank/DDBJ databases">
        <title>Complete genome sequence of Herbaspirillum rubrisubalbicans DSM 11543.</title>
        <authorList>
            <person name="Chen M."/>
            <person name="An Q."/>
        </authorList>
    </citation>
    <scope>NUCLEOTIDE SEQUENCE [LARGE SCALE GENOMIC DNA]</scope>
    <source>
        <strain evidence="1 2">DSM 11543</strain>
    </source>
</reference>
<name>A0AAD0U6P5_9BURK</name>
<gene>
    <name evidence="1" type="ORF">RC54_05800</name>
</gene>
<dbReference type="RefSeq" id="WP_061790196.1">
    <property type="nucleotide sequence ID" value="NZ_CP024996.1"/>
</dbReference>
<evidence type="ECO:0000313" key="1">
    <source>
        <dbReference type="EMBL" id="AYR23366.1"/>
    </source>
</evidence>
<dbReference type="Proteomes" id="UP000269199">
    <property type="component" value="Chromosome"/>
</dbReference>
<dbReference type="EMBL" id="CP024996">
    <property type="protein sequence ID" value="AYR23366.1"/>
    <property type="molecule type" value="Genomic_DNA"/>
</dbReference>